<keyword evidence="1" id="KW-1133">Transmembrane helix</keyword>
<feature type="transmembrane region" description="Helical" evidence="1">
    <location>
        <begin position="42"/>
        <end position="67"/>
    </location>
</feature>
<protein>
    <recommendedName>
        <fullName evidence="4">Organic cation transporter</fullName>
    </recommendedName>
</protein>
<evidence type="ECO:0000256" key="1">
    <source>
        <dbReference type="SAM" id="Phobius"/>
    </source>
</evidence>
<comment type="caution">
    <text evidence="2">The sequence shown here is derived from an EMBL/GenBank/DDBJ whole genome shotgun (WGS) entry which is preliminary data.</text>
</comment>
<proteinExistence type="predicted"/>
<reference evidence="2" key="1">
    <citation type="submission" date="2021-06" db="EMBL/GenBank/DDBJ databases">
        <authorList>
            <person name="Hodson N. C."/>
            <person name="Mongue J. A."/>
            <person name="Jaron S. K."/>
        </authorList>
    </citation>
    <scope>NUCLEOTIDE SEQUENCE</scope>
</reference>
<keyword evidence="3" id="KW-1185">Reference proteome</keyword>
<evidence type="ECO:0000313" key="3">
    <source>
        <dbReference type="Proteomes" id="UP000708208"/>
    </source>
</evidence>
<dbReference type="EMBL" id="CAJVCH010297216">
    <property type="protein sequence ID" value="CAG7785459.1"/>
    <property type="molecule type" value="Genomic_DNA"/>
</dbReference>
<gene>
    <name evidence="2" type="ORF">AFUS01_LOCUS24082</name>
</gene>
<keyword evidence="1" id="KW-0812">Transmembrane</keyword>
<dbReference type="Proteomes" id="UP000708208">
    <property type="component" value="Unassembled WGS sequence"/>
</dbReference>
<dbReference type="OrthoDB" id="5296287at2759"/>
<organism evidence="2 3">
    <name type="scientific">Allacma fusca</name>
    <dbReference type="NCBI Taxonomy" id="39272"/>
    <lineage>
        <taxon>Eukaryota</taxon>
        <taxon>Metazoa</taxon>
        <taxon>Ecdysozoa</taxon>
        <taxon>Arthropoda</taxon>
        <taxon>Hexapoda</taxon>
        <taxon>Collembola</taxon>
        <taxon>Symphypleona</taxon>
        <taxon>Sminthuridae</taxon>
        <taxon>Allacma</taxon>
    </lineage>
</organism>
<sequence>MSIRSIGRTRIEPGGKKPKETICDDFDDILEIIGSQGKFQKILLYGVLAPVIAAEPLFILNMFFVLFEPDHWCHVPGRDNLTDAEMWKNLTLPM</sequence>
<accession>A0A8J2PGP6</accession>
<evidence type="ECO:0008006" key="4">
    <source>
        <dbReference type="Google" id="ProtNLM"/>
    </source>
</evidence>
<keyword evidence="1" id="KW-0472">Membrane</keyword>
<name>A0A8J2PGP6_9HEXA</name>
<evidence type="ECO:0000313" key="2">
    <source>
        <dbReference type="EMBL" id="CAG7785459.1"/>
    </source>
</evidence>
<dbReference type="AlphaFoldDB" id="A0A8J2PGP6"/>